<evidence type="ECO:0000256" key="3">
    <source>
        <dbReference type="ARBA" id="ARBA00022553"/>
    </source>
</evidence>
<organism evidence="9 10">
    <name type="scientific">Halobacteriovorax marinus</name>
    <dbReference type="NCBI Taxonomy" id="97084"/>
    <lineage>
        <taxon>Bacteria</taxon>
        <taxon>Pseudomonadati</taxon>
        <taxon>Bdellovibrionota</taxon>
        <taxon>Bacteriovoracia</taxon>
        <taxon>Bacteriovoracales</taxon>
        <taxon>Halobacteriovoraceae</taxon>
        <taxon>Halobacteriovorax</taxon>
    </lineage>
</organism>
<feature type="domain" description="Histidine kinase" evidence="8">
    <location>
        <begin position="94"/>
        <end position="282"/>
    </location>
</feature>
<dbReference type="EMBL" id="MAAO01000005">
    <property type="protein sequence ID" value="OUR97889.1"/>
    <property type="molecule type" value="Genomic_DNA"/>
</dbReference>
<accession>A0A1Y5F9M6</accession>
<keyword evidence="6" id="KW-0902">Two-component regulatory system</keyword>
<sequence length="299" mass="34046">MKKGNSLLILTSLLIATTMTLATWWSYLLYSFGDKIEKMSVRLPELGIKPNLIKMLKWETSTFIILILLLSVSFLVVYLKDQKKTKALQDFFASLTHELKTPLASIRLQSEVITDLVETVEHKQLTTLTSRLIEDTTNLEVQMDKILQLSRLERGGTLSPVAVELEGIIKRVHKDLGYDQKVEIDSFYDQEVLADEFALELIIKNLFENTKNHSLTNNIKVSIKESSDSNYVDLSYCDGGVFTGDIKKLGNLFYKYNSKKGSGIGLYLIKKFMPLMQGRANFIVQDTLLTKLTFKKVNQ</sequence>
<dbReference type="Proteomes" id="UP000196531">
    <property type="component" value="Unassembled WGS sequence"/>
</dbReference>
<dbReference type="InterPro" id="IPR005467">
    <property type="entry name" value="His_kinase_dom"/>
</dbReference>
<keyword evidence="4" id="KW-0808">Transferase</keyword>
<evidence type="ECO:0000256" key="7">
    <source>
        <dbReference type="SAM" id="Phobius"/>
    </source>
</evidence>
<dbReference type="GO" id="GO:0016036">
    <property type="term" value="P:cellular response to phosphate starvation"/>
    <property type="evidence" value="ECO:0007669"/>
    <property type="project" value="TreeGrafter"/>
</dbReference>
<keyword evidence="7" id="KW-1133">Transmembrane helix</keyword>
<comment type="catalytic activity">
    <reaction evidence="1">
        <text>ATP + protein L-histidine = ADP + protein N-phospho-L-histidine.</text>
        <dbReference type="EC" id="2.7.13.3"/>
    </reaction>
</comment>
<evidence type="ECO:0000313" key="10">
    <source>
        <dbReference type="Proteomes" id="UP000196531"/>
    </source>
</evidence>
<comment type="caution">
    <text evidence="9">The sequence shown here is derived from an EMBL/GenBank/DDBJ whole genome shotgun (WGS) entry which is preliminary data.</text>
</comment>
<dbReference type="PANTHER" id="PTHR45453">
    <property type="entry name" value="PHOSPHATE REGULON SENSOR PROTEIN PHOR"/>
    <property type="match status" value="1"/>
</dbReference>
<evidence type="ECO:0000259" key="8">
    <source>
        <dbReference type="PROSITE" id="PS50109"/>
    </source>
</evidence>
<protein>
    <recommendedName>
        <fullName evidence="2">histidine kinase</fullName>
        <ecNumber evidence="2">2.7.13.3</ecNumber>
    </recommendedName>
</protein>
<evidence type="ECO:0000256" key="5">
    <source>
        <dbReference type="ARBA" id="ARBA00022777"/>
    </source>
</evidence>
<dbReference type="SMART" id="SM00388">
    <property type="entry name" value="HisKA"/>
    <property type="match status" value="1"/>
</dbReference>
<evidence type="ECO:0000256" key="2">
    <source>
        <dbReference type="ARBA" id="ARBA00012438"/>
    </source>
</evidence>
<dbReference type="PANTHER" id="PTHR45453:SF1">
    <property type="entry name" value="PHOSPHATE REGULON SENSOR PROTEIN PHOR"/>
    <property type="match status" value="1"/>
</dbReference>
<dbReference type="Pfam" id="PF00512">
    <property type="entry name" value="HisKA"/>
    <property type="match status" value="1"/>
</dbReference>
<dbReference type="CDD" id="cd00082">
    <property type="entry name" value="HisKA"/>
    <property type="match status" value="1"/>
</dbReference>
<dbReference type="AlphaFoldDB" id="A0A1Y5F9M6"/>
<dbReference type="SUPFAM" id="SSF47384">
    <property type="entry name" value="Homodimeric domain of signal transducing histidine kinase"/>
    <property type="match status" value="1"/>
</dbReference>
<evidence type="ECO:0000313" key="9">
    <source>
        <dbReference type="EMBL" id="OUR97889.1"/>
    </source>
</evidence>
<gene>
    <name evidence="9" type="ORF">A9Q84_06745</name>
</gene>
<keyword evidence="3" id="KW-0597">Phosphoprotein</keyword>
<feature type="transmembrane region" description="Helical" evidence="7">
    <location>
        <begin position="60"/>
        <end position="79"/>
    </location>
</feature>
<dbReference type="PROSITE" id="PS50109">
    <property type="entry name" value="HIS_KIN"/>
    <property type="match status" value="1"/>
</dbReference>
<keyword evidence="7" id="KW-0812">Transmembrane</keyword>
<dbReference type="GO" id="GO:0005886">
    <property type="term" value="C:plasma membrane"/>
    <property type="evidence" value="ECO:0007669"/>
    <property type="project" value="TreeGrafter"/>
</dbReference>
<evidence type="ECO:0000256" key="1">
    <source>
        <dbReference type="ARBA" id="ARBA00000085"/>
    </source>
</evidence>
<name>A0A1Y5F9M6_9BACT</name>
<reference evidence="10" key="1">
    <citation type="journal article" date="2017" name="Proc. Natl. Acad. Sci. U.S.A.">
        <title>Simulation of Deepwater Horizon oil plume reveals substrate specialization within a complex community of hydrocarbon-degraders.</title>
        <authorList>
            <person name="Hu P."/>
            <person name="Dubinsky E.A."/>
            <person name="Probst A.J."/>
            <person name="Wang J."/>
            <person name="Sieber C.M.K."/>
            <person name="Tom L.M."/>
            <person name="Gardinali P."/>
            <person name="Banfield J.F."/>
            <person name="Atlas R.M."/>
            <person name="Andersen G.L."/>
        </authorList>
    </citation>
    <scope>NUCLEOTIDE SEQUENCE [LARGE SCALE GENOMIC DNA]</scope>
</reference>
<keyword evidence="5" id="KW-0418">Kinase</keyword>
<proteinExistence type="predicted"/>
<dbReference type="InterPro" id="IPR003594">
    <property type="entry name" value="HATPase_dom"/>
</dbReference>
<evidence type="ECO:0000256" key="6">
    <source>
        <dbReference type="ARBA" id="ARBA00023012"/>
    </source>
</evidence>
<dbReference type="InterPro" id="IPR050351">
    <property type="entry name" value="BphY/WalK/GraS-like"/>
</dbReference>
<dbReference type="EC" id="2.7.13.3" evidence="2"/>
<dbReference type="Pfam" id="PF02518">
    <property type="entry name" value="HATPase_c"/>
    <property type="match status" value="1"/>
</dbReference>
<dbReference type="SUPFAM" id="SSF55874">
    <property type="entry name" value="ATPase domain of HSP90 chaperone/DNA topoisomerase II/histidine kinase"/>
    <property type="match status" value="1"/>
</dbReference>
<dbReference type="InterPro" id="IPR036097">
    <property type="entry name" value="HisK_dim/P_sf"/>
</dbReference>
<dbReference type="GO" id="GO:0000155">
    <property type="term" value="F:phosphorelay sensor kinase activity"/>
    <property type="evidence" value="ECO:0007669"/>
    <property type="project" value="InterPro"/>
</dbReference>
<dbReference type="InterPro" id="IPR003661">
    <property type="entry name" value="HisK_dim/P_dom"/>
</dbReference>
<dbReference type="Gene3D" id="1.10.287.130">
    <property type="match status" value="1"/>
</dbReference>
<dbReference type="GO" id="GO:0004721">
    <property type="term" value="F:phosphoprotein phosphatase activity"/>
    <property type="evidence" value="ECO:0007669"/>
    <property type="project" value="TreeGrafter"/>
</dbReference>
<keyword evidence="7" id="KW-0472">Membrane</keyword>
<evidence type="ECO:0000256" key="4">
    <source>
        <dbReference type="ARBA" id="ARBA00022679"/>
    </source>
</evidence>
<dbReference type="Gene3D" id="3.30.565.10">
    <property type="entry name" value="Histidine kinase-like ATPase, C-terminal domain"/>
    <property type="match status" value="1"/>
</dbReference>
<dbReference type="InterPro" id="IPR036890">
    <property type="entry name" value="HATPase_C_sf"/>
</dbReference>